<evidence type="ECO:0000256" key="10">
    <source>
        <dbReference type="ARBA" id="ARBA00038983"/>
    </source>
</evidence>
<evidence type="ECO:0000256" key="7">
    <source>
        <dbReference type="ARBA" id="ARBA00023027"/>
    </source>
</evidence>
<dbReference type="GO" id="GO:0009089">
    <property type="term" value="P:lysine biosynthetic process via diaminopimelate"/>
    <property type="evidence" value="ECO:0007669"/>
    <property type="project" value="InterPro"/>
</dbReference>
<dbReference type="InterPro" id="IPR022664">
    <property type="entry name" value="DapB_N_CS"/>
</dbReference>
<dbReference type="PIRSF" id="PIRSF000161">
    <property type="entry name" value="DHPR"/>
    <property type="match status" value="1"/>
</dbReference>
<evidence type="ECO:0000259" key="13">
    <source>
        <dbReference type="Pfam" id="PF01113"/>
    </source>
</evidence>
<keyword evidence="2" id="KW-0963">Cytoplasm</keyword>
<evidence type="ECO:0000256" key="9">
    <source>
        <dbReference type="ARBA" id="ARBA00037922"/>
    </source>
</evidence>
<dbReference type="PROSITE" id="PS01298">
    <property type="entry name" value="DAPB"/>
    <property type="match status" value="1"/>
</dbReference>
<evidence type="ECO:0000256" key="1">
    <source>
        <dbReference type="ARBA" id="ARBA00006642"/>
    </source>
</evidence>
<protein>
    <recommendedName>
        <fullName evidence="10">4-hydroxy-tetrahydrodipicolinate reductase</fullName>
        <ecNumber evidence="10">1.17.1.8</ecNumber>
    </recommendedName>
</protein>
<dbReference type="GO" id="GO:0008839">
    <property type="term" value="F:4-hydroxy-tetrahydrodipicolinate reductase"/>
    <property type="evidence" value="ECO:0007669"/>
    <property type="project" value="UniProtKB-EC"/>
</dbReference>
<dbReference type="CDD" id="cd02274">
    <property type="entry name" value="DHDPR_N"/>
    <property type="match status" value="1"/>
</dbReference>
<keyword evidence="5" id="KW-0220">Diaminopimelate biosynthesis</keyword>
<dbReference type="EMBL" id="CAFBMM010000101">
    <property type="protein sequence ID" value="CAB4916383.1"/>
    <property type="molecule type" value="Genomic_DNA"/>
</dbReference>
<comment type="pathway">
    <text evidence="9">Amino-acid biosynthesis; L-lysine biosynthesis via DAP pathway; (S)-tetrahydrodipicolinate from L-aspartate: step 4/4.</text>
</comment>
<evidence type="ECO:0000256" key="11">
    <source>
        <dbReference type="ARBA" id="ARBA00049080"/>
    </source>
</evidence>
<evidence type="ECO:0000313" key="16">
    <source>
        <dbReference type="EMBL" id="CAB4916383.1"/>
    </source>
</evidence>
<reference evidence="17" key="1">
    <citation type="submission" date="2020-05" db="EMBL/GenBank/DDBJ databases">
        <authorList>
            <person name="Chiriac C."/>
            <person name="Salcher M."/>
            <person name="Ghai R."/>
            <person name="Kavagutti S V."/>
        </authorList>
    </citation>
    <scope>NUCLEOTIDE SEQUENCE</scope>
</reference>
<evidence type="ECO:0000256" key="4">
    <source>
        <dbReference type="ARBA" id="ARBA00022857"/>
    </source>
</evidence>
<dbReference type="HAMAP" id="MF_00102">
    <property type="entry name" value="DapB"/>
    <property type="match status" value="1"/>
</dbReference>
<organism evidence="17">
    <name type="scientific">freshwater metagenome</name>
    <dbReference type="NCBI Taxonomy" id="449393"/>
    <lineage>
        <taxon>unclassified sequences</taxon>
        <taxon>metagenomes</taxon>
        <taxon>ecological metagenomes</taxon>
    </lineage>
</organism>
<keyword evidence="8" id="KW-0457">Lysine biosynthesis</keyword>
<dbReference type="InterPro" id="IPR023940">
    <property type="entry name" value="DHDPR_bac"/>
</dbReference>
<evidence type="ECO:0000256" key="3">
    <source>
        <dbReference type="ARBA" id="ARBA00022605"/>
    </source>
</evidence>
<dbReference type="NCBIfam" id="TIGR00036">
    <property type="entry name" value="dapB"/>
    <property type="match status" value="1"/>
</dbReference>
<evidence type="ECO:0000256" key="5">
    <source>
        <dbReference type="ARBA" id="ARBA00022915"/>
    </source>
</evidence>
<evidence type="ECO:0000259" key="14">
    <source>
        <dbReference type="Pfam" id="PF05173"/>
    </source>
</evidence>
<evidence type="ECO:0000313" key="18">
    <source>
        <dbReference type="EMBL" id="CAB5030967.1"/>
    </source>
</evidence>
<keyword evidence="3" id="KW-0028">Amino-acid biosynthesis</keyword>
<dbReference type="GO" id="GO:0005829">
    <property type="term" value="C:cytosol"/>
    <property type="evidence" value="ECO:0007669"/>
    <property type="project" value="TreeGrafter"/>
</dbReference>
<dbReference type="SUPFAM" id="SSF51735">
    <property type="entry name" value="NAD(P)-binding Rossmann-fold domains"/>
    <property type="match status" value="1"/>
</dbReference>
<proteinExistence type="inferred from homology"/>
<dbReference type="InterPro" id="IPR022663">
    <property type="entry name" value="DapB_C"/>
</dbReference>
<comment type="catalytic activity">
    <reaction evidence="11">
        <text>(S)-2,3,4,5-tetrahydrodipicolinate + NADP(+) + H2O = (2S,4S)-4-hydroxy-2,3,4,5-tetrahydrodipicolinate + NADPH + H(+)</text>
        <dbReference type="Rhea" id="RHEA:35331"/>
        <dbReference type="ChEBI" id="CHEBI:15377"/>
        <dbReference type="ChEBI" id="CHEBI:15378"/>
        <dbReference type="ChEBI" id="CHEBI:16845"/>
        <dbReference type="ChEBI" id="CHEBI:57783"/>
        <dbReference type="ChEBI" id="CHEBI:58349"/>
        <dbReference type="ChEBI" id="CHEBI:67139"/>
        <dbReference type="EC" id="1.17.1.8"/>
    </reaction>
</comment>
<evidence type="ECO:0000256" key="2">
    <source>
        <dbReference type="ARBA" id="ARBA00022490"/>
    </source>
</evidence>
<evidence type="ECO:0000313" key="15">
    <source>
        <dbReference type="EMBL" id="CAB4712229.1"/>
    </source>
</evidence>
<name>A0A6J7N029_9ZZZZ</name>
<dbReference type="Gene3D" id="3.40.50.720">
    <property type="entry name" value="NAD(P)-binding Rossmann-like Domain"/>
    <property type="match status" value="1"/>
</dbReference>
<dbReference type="PANTHER" id="PTHR20836">
    <property type="entry name" value="DIHYDRODIPICOLINATE REDUCTASE"/>
    <property type="match status" value="1"/>
</dbReference>
<accession>A0A6J7N029</accession>
<dbReference type="EMBL" id="CAFBPQ010000056">
    <property type="protein sequence ID" value="CAB5030967.1"/>
    <property type="molecule type" value="Genomic_DNA"/>
</dbReference>
<dbReference type="InterPro" id="IPR036291">
    <property type="entry name" value="NAD(P)-bd_dom_sf"/>
</dbReference>
<evidence type="ECO:0000256" key="12">
    <source>
        <dbReference type="ARBA" id="ARBA00049396"/>
    </source>
</evidence>
<dbReference type="EC" id="1.17.1.8" evidence="10"/>
<evidence type="ECO:0000313" key="17">
    <source>
        <dbReference type="EMBL" id="CAB4983969.1"/>
    </source>
</evidence>
<dbReference type="AlphaFoldDB" id="A0A6J7N029"/>
<dbReference type="GO" id="GO:0019877">
    <property type="term" value="P:diaminopimelate biosynthetic process"/>
    <property type="evidence" value="ECO:0007669"/>
    <property type="project" value="UniProtKB-KW"/>
</dbReference>
<comment type="catalytic activity">
    <reaction evidence="12">
        <text>(S)-2,3,4,5-tetrahydrodipicolinate + NAD(+) + H2O = (2S,4S)-4-hydroxy-2,3,4,5-tetrahydrodipicolinate + NADH + H(+)</text>
        <dbReference type="Rhea" id="RHEA:35323"/>
        <dbReference type="ChEBI" id="CHEBI:15377"/>
        <dbReference type="ChEBI" id="CHEBI:15378"/>
        <dbReference type="ChEBI" id="CHEBI:16845"/>
        <dbReference type="ChEBI" id="CHEBI:57540"/>
        <dbReference type="ChEBI" id="CHEBI:57945"/>
        <dbReference type="ChEBI" id="CHEBI:67139"/>
        <dbReference type="EC" id="1.17.1.8"/>
    </reaction>
</comment>
<evidence type="ECO:0000256" key="6">
    <source>
        <dbReference type="ARBA" id="ARBA00023002"/>
    </source>
</evidence>
<sequence>MASKRVGVFGAGGRMGAAVCAAVASAPDLDLVAAIDPAWAGVELSERGVVDTGLVISPNAAELVKVKAEVVVDFTVAEAARDNLVWCAENEIHAVVGTTGFSTADLEDIRVRFEASKANALIAPNFAIGAVLMMRFAELAAPYFETAEIIELHHDQKVDAPSGTAILTAERMAAASGDFAADPTEQVVIAGARGASGPGGIPIHSVRMRGMVAHEEVILGSTGQTLTVRHDSYDRTSFMPGVLLAIRSVFDRPGLTVGLDALLDI</sequence>
<dbReference type="Pfam" id="PF01113">
    <property type="entry name" value="DapB_N"/>
    <property type="match status" value="1"/>
</dbReference>
<dbReference type="Pfam" id="PF05173">
    <property type="entry name" value="DapB_C"/>
    <property type="match status" value="1"/>
</dbReference>
<dbReference type="Gene3D" id="3.30.360.10">
    <property type="entry name" value="Dihydrodipicolinate Reductase, domain 2"/>
    <property type="match status" value="1"/>
</dbReference>
<comment type="similarity">
    <text evidence="1">Belongs to the DapB family.</text>
</comment>
<keyword evidence="6" id="KW-0560">Oxidoreductase</keyword>
<dbReference type="EMBL" id="CAEZYK010000002">
    <property type="protein sequence ID" value="CAB4712229.1"/>
    <property type="molecule type" value="Genomic_DNA"/>
</dbReference>
<dbReference type="SUPFAM" id="SSF55347">
    <property type="entry name" value="Glyceraldehyde-3-phosphate dehydrogenase-like, C-terminal domain"/>
    <property type="match status" value="1"/>
</dbReference>
<dbReference type="InterPro" id="IPR000846">
    <property type="entry name" value="DapB_N"/>
</dbReference>
<dbReference type="PANTHER" id="PTHR20836:SF0">
    <property type="entry name" value="4-HYDROXY-TETRAHYDRODIPICOLINATE REDUCTASE 1, CHLOROPLASTIC-RELATED"/>
    <property type="match status" value="1"/>
</dbReference>
<keyword evidence="4" id="KW-0521">NADP</keyword>
<gene>
    <name evidence="15" type="ORF">UFOPK2683_00061</name>
    <name evidence="16" type="ORF">UFOPK3605_01434</name>
    <name evidence="17" type="ORF">UFOPK3897_01284</name>
    <name evidence="18" type="ORF">UFOPK4121_01366</name>
</gene>
<evidence type="ECO:0000256" key="8">
    <source>
        <dbReference type="ARBA" id="ARBA00023154"/>
    </source>
</evidence>
<dbReference type="FunFam" id="3.30.360.10:FF:000009">
    <property type="entry name" value="4-hydroxy-tetrahydrodipicolinate reductase"/>
    <property type="match status" value="1"/>
</dbReference>
<feature type="domain" description="Dihydrodipicolinate reductase N-terminal" evidence="13">
    <location>
        <begin position="5"/>
        <end position="126"/>
    </location>
</feature>
<feature type="domain" description="Dihydrodipicolinate reductase C-terminal" evidence="14">
    <location>
        <begin position="129"/>
        <end position="262"/>
    </location>
</feature>
<keyword evidence="7" id="KW-0520">NAD</keyword>
<dbReference type="EMBL" id="CAFBOF010000035">
    <property type="protein sequence ID" value="CAB4983969.1"/>
    <property type="molecule type" value="Genomic_DNA"/>
</dbReference>